<dbReference type="WBParaSite" id="TMUE_3000011756.1">
    <property type="protein sequence ID" value="TMUE_3000011756.1"/>
    <property type="gene ID" value="WBGene00292505"/>
</dbReference>
<sequence length="80" mass="8794">MFGLSYSSSTSSPRPTQVFISSFFYRGSRRRPQPATVSQSQEPSLVDATFKGRRKKPDTTSRCKLAARASAGAKADMKCK</sequence>
<evidence type="ECO:0000313" key="2">
    <source>
        <dbReference type="Proteomes" id="UP000046395"/>
    </source>
</evidence>
<evidence type="ECO:0000256" key="1">
    <source>
        <dbReference type="SAM" id="MobiDB-lite"/>
    </source>
</evidence>
<dbReference type="AlphaFoldDB" id="A0A5S6QWG3"/>
<evidence type="ECO:0000313" key="3">
    <source>
        <dbReference type="WBParaSite" id="TMUE_3000011756.1"/>
    </source>
</evidence>
<feature type="region of interest" description="Disordered" evidence="1">
    <location>
        <begin position="31"/>
        <end position="65"/>
    </location>
</feature>
<keyword evidence="2" id="KW-1185">Reference proteome</keyword>
<reference evidence="3" key="1">
    <citation type="submission" date="2019-12" db="UniProtKB">
        <authorList>
            <consortium name="WormBaseParasite"/>
        </authorList>
    </citation>
    <scope>IDENTIFICATION</scope>
</reference>
<organism evidence="2 3">
    <name type="scientific">Trichuris muris</name>
    <name type="common">Mouse whipworm</name>
    <dbReference type="NCBI Taxonomy" id="70415"/>
    <lineage>
        <taxon>Eukaryota</taxon>
        <taxon>Metazoa</taxon>
        <taxon>Ecdysozoa</taxon>
        <taxon>Nematoda</taxon>
        <taxon>Enoplea</taxon>
        <taxon>Dorylaimia</taxon>
        <taxon>Trichinellida</taxon>
        <taxon>Trichuridae</taxon>
        <taxon>Trichuris</taxon>
    </lineage>
</organism>
<protein>
    <submittedName>
        <fullName evidence="3">Uncharacterized protein</fullName>
    </submittedName>
</protein>
<name>A0A5S6QWG3_TRIMR</name>
<accession>A0A5S6QWG3</accession>
<dbReference type="Proteomes" id="UP000046395">
    <property type="component" value="Unassembled WGS sequence"/>
</dbReference>
<proteinExistence type="predicted"/>